<dbReference type="EMBL" id="KN831951">
    <property type="protein sequence ID" value="KIO10770.1"/>
    <property type="molecule type" value="Genomic_DNA"/>
</dbReference>
<sequence length="159" mass="17560">MSSVRQQLLDAAKALCDDFARKESIGTLLSHFSTTGECVALEHGVGAVAPFVGRAFRGLEGVHNYFSLVSSCLTYENMSFGDYFVDTEVRKVSVTGQATFTWKETNESWDETFAYVLDFDHENKVYRYQVWGDTAAAYLARKGGLTEAISGAPLEASKE</sequence>
<proteinExistence type="predicted"/>
<dbReference type="InParanoid" id="A0A0C3PAU7"/>
<dbReference type="SUPFAM" id="SSF54427">
    <property type="entry name" value="NTF2-like"/>
    <property type="match status" value="1"/>
</dbReference>
<reference evidence="2" key="2">
    <citation type="submission" date="2015-01" db="EMBL/GenBank/DDBJ databases">
        <title>Evolutionary Origins and Diversification of the Mycorrhizal Mutualists.</title>
        <authorList>
            <consortium name="DOE Joint Genome Institute"/>
            <consortium name="Mycorrhizal Genomics Consortium"/>
            <person name="Kohler A."/>
            <person name="Kuo A."/>
            <person name="Nagy L.G."/>
            <person name="Floudas D."/>
            <person name="Copeland A."/>
            <person name="Barry K.W."/>
            <person name="Cichocki N."/>
            <person name="Veneault-Fourrey C."/>
            <person name="LaButti K."/>
            <person name="Lindquist E.A."/>
            <person name="Lipzen A."/>
            <person name="Lundell T."/>
            <person name="Morin E."/>
            <person name="Murat C."/>
            <person name="Riley R."/>
            <person name="Ohm R."/>
            <person name="Sun H."/>
            <person name="Tunlid A."/>
            <person name="Henrissat B."/>
            <person name="Grigoriev I.V."/>
            <person name="Hibbett D.S."/>
            <person name="Martin F."/>
        </authorList>
    </citation>
    <scope>NUCLEOTIDE SEQUENCE [LARGE SCALE GENOMIC DNA]</scope>
    <source>
        <strain evidence="2">Marx 270</strain>
    </source>
</reference>
<dbReference type="OrthoDB" id="3352776at2759"/>
<name>A0A0C3PAU7_PISTI</name>
<accession>A0A0C3PAU7</accession>
<organism evidence="1 2">
    <name type="scientific">Pisolithus tinctorius Marx 270</name>
    <dbReference type="NCBI Taxonomy" id="870435"/>
    <lineage>
        <taxon>Eukaryota</taxon>
        <taxon>Fungi</taxon>
        <taxon>Dikarya</taxon>
        <taxon>Basidiomycota</taxon>
        <taxon>Agaricomycotina</taxon>
        <taxon>Agaricomycetes</taxon>
        <taxon>Agaricomycetidae</taxon>
        <taxon>Boletales</taxon>
        <taxon>Sclerodermatineae</taxon>
        <taxon>Pisolithaceae</taxon>
        <taxon>Pisolithus</taxon>
    </lineage>
</organism>
<reference evidence="1 2" key="1">
    <citation type="submission" date="2014-04" db="EMBL/GenBank/DDBJ databases">
        <authorList>
            <consortium name="DOE Joint Genome Institute"/>
            <person name="Kuo A."/>
            <person name="Kohler A."/>
            <person name="Costa M.D."/>
            <person name="Nagy L.G."/>
            <person name="Floudas D."/>
            <person name="Copeland A."/>
            <person name="Barry K.W."/>
            <person name="Cichocki N."/>
            <person name="Veneault-Fourrey C."/>
            <person name="LaButti K."/>
            <person name="Lindquist E.A."/>
            <person name="Lipzen A."/>
            <person name="Lundell T."/>
            <person name="Morin E."/>
            <person name="Murat C."/>
            <person name="Sun H."/>
            <person name="Tunlid A."/>
            <person name="Henrissat B."/>
            <person name="Grigoriev I.V."/>
            <person name="Hibbett D.S."/>
            <person name="Martin F."/>
            <person name="Nordberg H.P."/>
            <person name="Cantor M.N."/>
            <person name="Hua S.X."/>
        </authorList>
    </citation>
    <scope>NUCLEOTIDE SEQUENCE [LARGE SCALE GENOMIC DNA]</scope>
    <source>
        <strain evidence="1 2">Marx 270</strain>
    </source>
</reference>
<gene>
    <name evidence="1" type="ORF">M404DRAFT_995233</name>
</gene>
<dbReference type="AlphaFoldDB" id="A0A0C3PAU7"/>
<keyword evidence="2" id="KW-1185">Reference proteome</keyword>
<dbReference type="InterPro" id="IPR032710">
    <property type="entry name" value="NTF2-like_dom_sf"/>
</dbReference>
<evidence type="ECO:0000313" key="2">
    <source>
        <dbReference type="Proteomes" id="UP000054217"/>
    </source>
</evidence>
<protein>
    <recommendedName>
        <fullName evidence="3">SnoaL-like domain-containing protein</fullName>
    </recommendedName>
</protein>
<dbReference type="Proteomes" id="UP000054217">
    <property type="component" value="Unassembled WGS sequence"/>
</dbReference>
<evidence type="ECO:0000313" key="1">
    <source>
        <dbReference type="EMBL" id="KIO10770.1"/>
    </source>
</evidence>
<dbReference type="Gene3D" id="3.10.450.50">
    <property type="match status" value="1"/>
</dbReference>
<dbReference type="HOGENOM" id="CLU_095773_1_1_1"/>
<evidence type="ECO:0008006" key="3">
    <source>
        <dbReference type="Google" id="ProtNLM"/>
    </source>
</evidence>